<evidence type="ECO:0000313" key="2">
    <source>
        <dbReference type="Proteomes" id="UP001567538"/>
    </source>
</evidence>
<dbReference type="EMBL" id="JBEAFC010000008">
    <property type="protein sequence ID" value="KAL1545749.1"/>
    <property type="molecule type" value="Genomic_DNA"/>
</dbReference>
<sequence length="78" mass="9097">MKHLCKWLPRLKRKRKKDLSVSKVLSLIESPGLSTCLFLPLSTHLRICCALNFPFARQSLRDLHLRSNLRNRIVNLMA</sequence>
<name>A0ABD1GNP5_SALDI</name>
<protein>
    <submittedName>
        <fullName evidence="1">Uncharacterized protein</fullName>
    </submittedName>
</protein>
<dbReference type="AlphaFoldDB" id="A0ABD1GNP5"/>
<organism evidence="1 2">
    <name type="scientific">Salvia divinorum</name>
    <name type="common">Maria pastora</name>
    <name type="synonym">Diviner's sage</name>
    <dbReference type="NCBI Taxonomy" id="28513"/>
    <lineage>
        <taxon>Eukaryota</taxon>
        <taxon>Viridiplantae</taxon>
        <taxon>Streptophyta</taxon>
        <taxon>Embryophyta</taxon>
        <taxon>Tracheophyta</taxon>
        <taxon>Spermatophyta</taxon>
        <taxon>Magnoliopsida</taxon>
        <taxon>eudicotyledons</taxon>
        <taxon>Gunneridae</taxon>
        <taxon>Pentapetalae</taxon>
        <taxon>asterids</taxon>
        <taxon>lamiids</taxon>
        <taxon>Lamiales</taxon>
        <taxon>Lamiaceae</taxon>
        <taxon>Nepetoideae</taxon>
        <taxon>Mentheae</taxon>
        <taxon>Salviinae</taxon>
        <taxon>Salvia</taxon>
        <taxon>Salvia subgen. Calosphace</taxon>
    </lineage>
</organism>
<accession>A0ABD1GNP5</accession>
<evidence type="ECO:0000313" key="1">
    <source>
        <dbReference type="EMBL" id="KAL1545749.1"/>
    </source>
</evidence>
<dbReference type="Proteomes" id="UP001567538">
    <property type="component" value="Unassembled WGS sequence"/>
</dbReference>
<gene>
    <name evidence="1" type="ORF">AAHA92_22436</name>
</gene>
<keyword evidence="2" id="KW-1185">Reference proteome</keyword>
<proteinExistence type="predicted"/>
<comment type="caution">
    <text evidence="1">The sequence shown here is derived from an EMBL/GenBank/DDBJ whole genome shotgun (WGS) entry which is preliminary data.</text>
</comment>
<reference evidence="1 2" key="1">
    <citation type="submission" date="2024-06" db="EMBL/GenBank/DDBJ databases">
        <title>A chromosome level genome sequence of Diviner's sage (Salvia divinorum).</title>
        <authorList>
            <person name="Ford S.A."/>
            <person name="Ro D.-K."/>
            <person name="Ness R.W."/>
            <person name="Phillips M.A."/>
        </authorList>
    </citation>
    <scope>NUCLEOTIDE SEQUENCE [LARGE SCALE GENOMIC DNA]</scope>
    <source>
        <strain evidence="1">SAF-2024a</strain>
        <tissue evidence="1">Leaf</tissue>
    </source>
</reference>